<dbReference type="PANTHER" id="PTHR30005:SF0">
    <property type="entry name" value="RETROGRADE REGULATION PROTEIN 2"/>
    <property type="match status" value="1"/>
</dbReference>
<dbReference type="InterPro" id="IPR043129">
    <property type="entry name" value="ATPase_NBD"/>
</dbReference>
<dbReference type="EMBL" id="FNBW01000017">
    <property type="protein sequence ID" value="SDG43548.1"/>
    <property type="molecule type" value="Genomic_DNA"/>
</dbReference>
<dbReference type="Pfam" id="PF21697">
    <property type="entry name" value="Ppx_C"/>
    <property type="match status" value="1"/>
</dbReference>
<dbReference type="InterPro" id="IPR050273">
    <property type="entry name" value="GppA/Ppx_hydrolase"/>
</dbReference>
<dbReference type="Gene3D" id="3.30.420.40">
    <property type="match status" value="1"/>
</dbReference>
<comment type="caution">
    <text evidence="3">The sequence shown here is derived from an EMBL/GenBank/DDBJ whole genome shotgun (WGS) entry which is preliminary data.</text>
</comment>
<keyword evidence="4" id="KW-1185">Reference proteome</keyword>
<feature type="domain" description="Ppx/GppA phosphatase N-terminal" evidence="1">
    <location>
        <begin position="4"/>
        <end position="244"/>
    </location>
</feature>
<proteinExistence type="predicted"/>
<organism evidence="3 4">
    <name type="scientific">Thalassobaculum litoreum DSM 18839</name>
    <dbReference type="NCBI Taxonomy" id="1123362"/>
    <lineage>
        <taxon>Bacteria</taxon>
        <taxon>Pseudomonadati</taxon>
        <taxon>Pseudomonadota</taxon>
        <taxon>Alphaproteobacteria</taxon>
        <taxon>Rhodospirillales</taxon>
        <taxon>Thalassobaculaceae</taxon>
        <taxon>Thalassobaculum</taxon>
    </lineage>
</organism>
<evidence type="ECO:0000313" key="4">
    <source>
        <dbReference type="Proteomes" id="UP000198615"/>
    </source>
</evidence>
<evidence type="ECO:0000259" key="1">
    <source>
        <dbReference type="Pfam" id="PF02541"/>
    </source>
</evidence>
<dbReference type="Pfam" id="PF02541">
    <property type="entry name" value="Ppx-GppA"/>
    <property type="match status" value="1"/>
</dbReference>
<dbReference type="PANTHER" id="PTHR30005">
    <property type="entry name" value="EXOPOLYPHOSPHATASE"/>
    <property type="match status" value="1"/>
</dbReference>
<dbReference type="GO" id="GO:0016462">
    <property type="term" value="F:pyrophosphatase activity"/>
    <property type="evidence" value="ECO:0007669"/>
    <property type="project" value="TreeGrafter"/>
</dbReference>
<evidence type="ECO:0000313" key="3">
    <source>
        <dbReference type="EMBL" id="SDG43548.1"/>
    </source>
</evidence>
<dbReference type="AlphaFoldDB" id="A0A8G2BLQ5"/>
<evidence type="ECO:0000259" key="2">
    <source>
        <dbReference type="Pfam" id="PF21697"/>
    </source>
</evidence>
<accession>A0A8G2BLQ5</accession>
<dbReference type="Gene3D" id="3.30.420.150">
    <property type="entry name" value="Exopolyphosphatase. Domain 2"/>
    <property type="match status" value="1"/>
</dbReference>
<gene>
    <name evidence="3" type="ORF">SAMN05660686_04398</name>
</gene>
<dbReference type="SUPFAM" id="SSF109604">
    <property type="entry name" value="HD-domain/PDEase-like"/>
    <property type="match status" value="1"/>
</dbReference>
<dbReference type="Proteomes" id="UP000198615">
    <property type="component" value="Unassembled WGS sequence"/>
</dbReference>
<reference evidence="3 4" key="1">
    <citation type="submission" date="2016-10" db="EMBL/GenBank/DDBJ databases">
        <authorList>
            <person name="Varghese N."/>
            <person name="Submissions S."/>
        </authorList>
    </citation>
    <scope>NUCLEOTIDE SEQUENCE [LARGE SCALE GENOMIC DNA]</scope>
    <source>
        <strain evidence="3 4">DSM 18839</strain>
    </source>
</reference>
<feature type="domain" description="Exopolyphosphatase C-terminal" evidence="2">
    <location>
        <begin position="287"/>
        <end position="424"/>
    </location>
</feature>
<dbReference type="InterPro" id="IPR003695">
    <property type="entry name" value="Ppx_GppA_N"/>
</dbReference>
<sequence>MGSALTNLQRFASIAGAMRVGRVDVLATSAVRDASNGPDFVAEIERRTGYTVQIIGGDEEARLSALGVVSGFPDADGVVGDLGGGSLELIDVADQQLGAHTTMPVGPLRIGEVEPSKRRKMEALVDGYLDGAPWLVNLEGRTLYAVGGAWRSVAKAHMAAVNYPIEVIHGYTIDRATLSDFLSTLALQSKKSIRATPGVSRRRADTMATAALVLQRVLGRGKPDRVVFSAFGLREGCIFDRLPAEERHQDPLLVAAVSIARETNRFAPPAETVFNWLKPLFGDFARRDERLVRALCMLSDMAWAEHPSYRGEHAFLRISRLPVAGLDHADRVFLGLGMLARYSGHVQLEAARKVEGLLDPERRQLAVQVGLALRLGLTLSGGATALLRRTRIESRDDGFALTVAPEAVVLMGEVVERRVQSLSDALQRPVVLSVRPGRNGKR</sequence>
<dbReference type="OrthoDB" id="3698573at2"/>
<protein>
    <submittedName>
        <fullName evidence="3">Exopolyphosphatase / guanosine-5'-triphosphate,3'-diphosphate pyrophosphatase</fullName>
    </submittedName>
</protein>
<dbReference type="InterPro" id="IPR048951">
    <property type="entry name" value="Ppx_C"/>
</dbReference>
<dbReference type="Gene3D" id="1.10.3210.10">
    <property type="entry name" value="Hypothetical protein af1432"/>
    <property type="match status" value="1"/>
</dbReference>
<name>A0A8G2BLQ5_9PROT</name>
<dbReference type="SUPFAM" id="SSF53067">
    <property type="entry name" value="Actin-like ATPase domain"/>
    <property type="match status" value="2"/>
</dbReference>